<dbReference type="GO" id="GO:0016740">
    <property type="term" value="F:transferase activity"/>
    <property type="evidence" value="ECO:0007669"/>
    <property type="project" value="UniProtKB-KW"/>
</dbReference>
<dbReference type="InterPro" id="IPR024775">
    <property type="entry name" value="DinB-like"/>
</dbReference>
<dbReference type="Proteomes" id="UP001501459">
    <property type="component" value="Unassembled WGS sequence"/>
</dbReference>
<evidence type="ECO:0000313" key="2">
    <source>
        <dbReference type="EMBL" id="GAA0437668.1"/>
    </source>
</evidence>
<evidence type="ECO:0000259" key="1">
    <source>
        <dbReference type="Pfam" id="PF12867"/>
    </source>
</evidence>
<proteinExistence type="predicted"/>
<dbReference type="Pfam" id="PF12867">
    <property type="entry name" value="DinB_2"/>
    <property type="match status" value="1"/>
</dbReference>
<accession>A0ABP3J1P6</accession>
<protein>
    <submittedName>
        <fullName evidence="2">Bacillithiol transferase BstA</fullName>
    </submittedName>
</protein>
<keyword evidence="2" id="KW-0808">Transferase</keyword>
<comment type="caution">
    <text evidence="2">The sequence shown here is derived from an EMBL/GenBank/DDBJ whole genome shotgun (WGS) entry which is preliminary data.</text>
</comment>
<sequence length="150" mass="16699">MNVMHKLFDSAHNNLVSEIQNADEASLDIQPEGFGNNIHWHAGHVLTINEMLLFGFPDQSSHLPDNYNDLFGNGSSPADWPENVPSVKELTNQLQDQLERMKQIPESQFNNKLDKPILGAETFGELAAVAMTHESNHTGRINAIKKAIAK</sequence>
<gene>
    <name evidence="2" type="primary">bstA</name>
    <name evidence="2" type="ORF">GCM10008983_13190</name>
</gene>
<keyword evidence="3" id="KW-1185">Reference proteome</keyword>
<name>A0ABP3J1P6_9BACI</name>
<dbReference type="RefSeq" id="WP_343751938.1">
    <property type="nucleotide sequence ID" value="NZ_BAAADM010000032.1"/>
</dbReference>
<reference evidence="3" key="1">
    <citation type="journal article" date="2019" name="Int. J. Syst. Evol. Microbiol.">
        <title>The Global Catalogue of Microorganisms (GCM) 10K type strain sequencing project: providing services to taxonomists for standard genome sequencing and annotation.</title>
        <authorList>
            <consortium name="The Broad Institute Genomics Platform"/>
            <consortium name="The Broad Institute Genome Sequencing Center for Infectious Disease"/>
            <person name="Wu L."/>
            <person name="Ma J."/>
        </authorList>
    </citation>
    <scope>NUCLEOTIDE SEQUENCE [LARGE SCALE GENOMIC DNA]</scope>
    <source>
        <strain evidence="3">JCM 12149</strain>
    </source>
</reference>
<dbReference type="SUPFAM" id="SSF109854">
    <property type="entry name" value="DinB/YfiT-like putative metalloenzymes"/>
    <property type="match status" value="1"/>
</dbReference>
<organism evidence="2 3">
    <name type="scientific">Lentibacillus halophilus</name>
    <dbReference type="NCBI Taxonomy" id="295065"/>
    <lineage>
        <taxon>Bacteria</taxon>
        <taxon>Bacillati</taxon>
        <taxon>Bacillota</taxon>
        <taxon>Bacilli</taxon>
        <taxon>Bacillales</taxon>
        <taxon>Bacillaceae</taxon>
        <taxon>Lentibacillus</taxon>
    </lineage>
</organism>
<dbReference type="InterPro" id="IPR034660">
    <property type="entry name" value="DinB/YfiT-like"/>
</dbReference>
<dbReference type="Gene3D" id="1.20.120.450">
    <property type="entry name" value="dinb family like domain"/>
    <property type="match status" value="1"/>
</dbReference>
<feature type="domain" description="DinB-like" evidence="1">
    <location>
        <begin position="8"/>
        <end position="139"/>
    </location>
</feature>
<evidence type="ECO:0000313" key="3">
    <source>
        <dbReference type="Proteomes" id="UP001501459"/>
    </source>
</evidence>
<dbReference type="EMBL" id="BAAADM010000032">
    <property type="protein sequence ID" value="GAA0437668.1"/>
    <property type="molecule type" value="Genomic_DNA"/>
</dbReference>